<sequence length="46" mass="5463">MRATKNYIPSLREKVFHFYSNIIIPYKTSKAYFLYSNLSLGGYFYG</sequence>
<reference evidence="1" key="1">
    <citation type="journal article" date="2021" name="Proc. Natl. Acad. Sci. U.S.A.">
        <title>A Catalog of Tens of Thousands of Viruses from Human Metagenomes Reveals Hidden Associations with Chronic Diseases.</title>
        <authorList>
            <person name="Tisza M.J."/>
            <person name="Buck C.B."/>
        </authorList>
    </citation>
    <scope>NUCLEOTIDE SEQUENCE</scope>
    <source>
        <strain evidence="1">Ctckx14</strain>
    </source>
</reference>
<organism evidence="1">
    <name type="scientific">Siphoviridae sp. ctckx14</name>
    <dbReference type="NCBI Taxonomy" id="2826396"/>
    <lineage>
        <taxon>Viruses</taxon>
        <taxon>Duplodnaviria</taxon>
        <taxon>Heunggongvirae</taxon>
        <taxon>Uroviricota</taxon>
        <taxon>Caudoviricetes</taxon>
    </lineage>
</organism>
<proteinExistence type="predicted"/>
<protein>
    <submittedName>
        <fullName evidence="1">Uncharacterized protein</fullName>
    </submittedName>
</protein>
<accession>A0A8S5MN65</accession>
<dbReference type="EMBL" id="BK014934">
    <property type="protein sequence ID" value="DAD83371.1"/>
    <property type="molecule type" value="Genomic_DNA"/>
</dbReference>
<name>A0A8S5MN65_9CAUD</name>
<evidence type="ECO:0000313" key="1">
    <source>
        <dbReference type="EMBL" id="DAD83371.1"/>
    </source>
</evidence>